<sequence>MDHKRTKKTLKRELKAARQQLEYAQREVALERRRRADVESAANEMRDRLERVLATPEVKADTEAAFLRGHNQARHQFLGWLQSGINALEVDLTKNNDKETSQ</sequence>
<gene>
    <name evidence="2" type="ORF">J2S55_009742</name>
</gene>
<keyword evidence="2" id="KW-0031">Aminopeptidase</keyword>
<evidence type="ECO:0000313" key="3">
    <source>
        <dbReference type="Proteomes" id="UP001230426"/>
    </source>
</evidence>
<dbReference type="EMBL" id="JAUSRB010000004">
    <property type="protein sequence ID" value="MDP9870404.1"/>
    <property type="molecule type" value="Genomic_DNA"/>
</dbReference>
<evidence type="ECO:0000256" key="1">
    <source>
        <dbReference type="SAM" id="Coils"/>
    </source>
</evidence>
<keyword evidence="2" id="KW-0378">Hydrolase</keyword>
<dbReference type="GO" id="GO:0004177">
    <property type="term" value="F:aminopeptidase activity"/>
    <property type="evidence" value="ECO:0007669"/>
    <property type="project" value="UniProtKB-KW"/>
</dbReference>
<comment type="caution">
    <text evidence="2">The sequence shown here is derived from an EMBL/GenBank/DDBJ whole genome shotgun (WGS) entry which is preliminary data.</text>
</comment>
<evidence type="ECO:0000313" key="2">
    <source>
        <dbReference type="EMBL" id="MDP9870404.1"/>
    </source>
</evidence>
<accession>A0ABT9RM87</accession>
<dbReference type="RefSeq" id="WP_306876310.1">
    <property type="nucleotide sequence ID" value="NZ_JAUSRB010000004.1"/>
</dbReference>
<reference evidence="2 3" key="1">
    <citation type="submission" date="2023-07" db="EMBL/GenBank/DDBJ databases">
        <title>Sequencing the genomes of 1000 actinobacteria strains.</title>
        <authorList>
            <person name="Klenk H.-P."/>
        </authorList>
    </citation>
    <scope>NUCLEOTIDE SEQUENCE [LARGE SCALE GENOMIC DNA]</scope>
    <source>
        <strain evidence="2 3">DSM 44109</strain>
    </source>
</reference>
<name>A0ABT9RM87_9ACTN</name>
<proteinExistence type="predicted"/>
<keyword evidence="3" id="KW-1185">Reference proteome</keyword>
<organism evidence="2 3">
    <name type="scientific">Streptosporangium brasiliense</name>
    <dbReference type="NCBI Taxonomy" id="47480"/>
    <lineage>
        <taxon>Bacteria</taxon>
        <taxon>Bacillati</taxon>
        <taxon>Actinomycetota</taxon>
        <taxon>Actinomycetes</taxon>
        <taxon>Streptosporangiales</taxon>
        <taxon>Streptosporangiaceae</taxon>
        <taxon>Streptosporangium</taxon>
    </lineage>
</organism>
<protein>
    <submittedName>
        <fullName evidence="2">Aminopeptidase</fullName>
    </submittedName>
</protein>
<feature type="coiled-coil region" evidence="1">
    <location>
        <begin position="7"/>
        <end position="34"/>
    </location>
</feature>
<keyword evidence="2" id="KW-0645">Protease</keyword>
<keyword evidence="1" id="KW-0175">Coiled coil</keyword>
<dbReference type="Proteomes" id="UP001230426">
    <property type="component" value="Unassembled WGS sequence"/>
</dbReference>